<keyword evidence="1" id="KW-0472">Membrane</keyword>
<dbReference type="AlphaFoldDB" id="A0A9D1KST6"/>
<feature type="transmembrane region" description="Helical" evidence="1">
    <location>
        <begin position="90"/>
        <end position="112"/>
    </location>
</feature>
<feature type="transmembrane region" description="Helical" evidence="1">
    <location>
        <begin position="30"/>
        <end position="52"/>
    </location>
</feature>
<reference evidence="2" key="2">
    <citation type="journal article" date="2021" name="PeerJ">
        <title>Extensive microbial diversity within the chicken gut microbiome revealed by metagenomics and culture.</title>
        <authorList>
            <person name="Gilroy R."/>
            <person name="Ravi A."/>
            <person name="Getino M."/>
            <person name="Pursley I."/>
            <person name="Horton D.L."/>
            <person name="Alikhan N.F."/>
            <person name="Baker D."/>
            <person name="Gharbi K."/>
            <person name="Hall N."/>
            <person name="Watson M."/>
            <person name="Adriaenssens E.M."/>
            <person name="Foster-Nyarko E."/>
            <person name="Jarju S."/>
            <person name="Secka A."/>
            <person name="Antonio M."/>
            <person name="Oren A."/>
            <person name="Chaudhuri R.R."/>
            <person name="La Ragione R."/>
            <person name="Hildebrand F."/>
            <person name="Pallen M.J."/>
        </authorList>
    </citation>
    <scope>NUCLEOTIDE SEQUENCE</scope>
    <source>
        <strain evidence="2">1383</strain>
    </source>
</reference>
<dbReference type="Proteomes" id="UP000824161">
    <property type="component" value="Unassembled WGS sequence"/>
</dbReference>
<keyword evidence="1" id="KW-0812">Transmembrane</keyword>
<accession>A0A9D1KST6</accession>
<evidence type="ECO:0000256" key="1">
    <source>
        <dbReference type="SAM" id="Phobius"/>
    </source>
</evidence>
<dbReference type="EMBL" id="DVLY01000111">
    <property type="protein sequence ID" value="HIT98121.1"/>
    <property type="molecule type" value="Genomic_DNA"/>
</dbReference>
<protein>
    <submittedName>
        <fullName evidence="2">Uncharacterized protein</fullName>
    </submittedName>
</protein>
<comment type="caution">
    <text evidence="2">The sequence shown here is derived from an EMBL/GenBank/DDBJ whole genome shotgun (WGS) entry which is preliminary data.</text>
</comment>
<feature type="transmembrane region" description="Helical" evidence="1">
    <location>
        <begin position="58"/>
        <end position="78"/>
    </location>
</feature>
<keyword evidence="1" id="KW-1133">Transmembrane helix</keyword>
<sequence length="195" mass="21500">MEDRKLNSQESIELIARMLRNTQDNLQKNAGIHSLIWGYTTLAVSLSVYFSLRATHDLHSHLLWLAIPVVGLLLELFTRRWWAAPEVRTFLDRATTLLWLPLGVALLLFPYLGQGVDAMSLVLLLVSLGMAQTGFIARYTLFTVIGLLGLAVSLGMTYIGGEEKILIFAAGIVAVLIVPGHILNRKAAKNHVQGA</sequence>
<gene>
    <name evidence="2" type="ORF">IAC44_04700</name>
</gene>
<feature type="transmembrane region" description="Helical" evidence="1">
    <location>
        <begin position="141"/>
        <end position="159"/>
    </location>
</feature>
<name>A0A9D1KST6_9FLAO</name>
<reference evidence="2" key="1">
    <citation type="submission" date="2020-10" db="EMBL/GenBank/DDBJ databases">
        <authorList>
            <person name="Gilroy R."/>
        </authorList>
    </citation>
    <scope>NUCLEOTIDE SEQUENCE</scope>
    <source>
        <strain evidence="2">1383</strain>
    </source>
</reference>
<organism evidence="2 3">
    <name type="scientific">Candidatus Merdimorpha stercoravium</name>
    <dbReference type="NCBI Taxonomy" id="2840863"/>
    <lineage>
        <taxon>Bacteria</taxon>
        <taxon>Pseudomonadati</taxon>
        <taxon>Bacteroidota</taxon>
        <taxon>Flavobacteriia</taxon>
        <taxon>Flavobacteriales</taxon>
        <taxon>Candidatus Merdimorpha</taxon>
    </lineage>
</organism>
<proteinExistence type="predicted"/>
<evidence type="ECO:0000313" key="3">
    <source>
        <dbReference type="Proteomes" id="UP000824161"/>
    </source>
</evidence>
<evidence type="ECO:0000313" key="2">
    <source>
        <dbReference type="EMBL" id="HIT98121.1"/>
    </source>
</evidence>
<feature type="transmembrane region" description="Helical" evidence="1">
    <location>
        <begin position="165"/>
        <end position="183"/>
    </location>
</feature>